<dbReference type="RefSeq" id="WP_135289158.1">
    <property type="nucleotide sequence ID" value="NZ_QUZU01000010.1"/>
</dbReference>
<dbReference type="PANTHER" id="PTHR32089:SF120">
    <property type="entry name" value="METHYL-ACCEPTING CHEMOTAXIS PROTEIN TLPQ"/>
    <property type="match status" value="1"/>
</dbReference>
<dbReference type="CDD" id="cd06225">
    <property type="entry name" value="HAMP"/>
    <property type="match status" value="1"/>
</dbReference>
<evidence type="ECO:0000256" key="8">
    <source>
        <dbReference type="ARBA" id="ARBA00023224"/>
    </source>
</evidence>
<dbReference type="Pfam" id="PF00672">
    <property type="entry name" value="HAMP"/>
    <property type="match status" value="1"/>
</dbReference>
<evidence type="ECO:0000256" key="11">
    <source>
        <dbReference type="SAM" id="Phobius"/>
    </source>
</evidence>
<organism evidence="14 15">
    <name type="scientific">Pseudomonas kairouanensis</name>
    <dbReference type="NCBI Taxonomy" id="2293832"/>
    <lineage>
        <taxon>Bacteria</taxon>
        <taxon>Pseudomonadati</taxon>
        <taxon>Pseudomonadota</taxon>
        <taxon>Gammaproteobacteria</taxon>
        <taxon>Pseudomonadales</taxon>
        <taxon>Pseudomonadaceae</taxon>
        <taxon>Pseudomonas</taxon>
    </lineage>
</organism>
<feature type="domain" description="Methyl-accepting transducer" evidence="12">
    <location>
        <begin position="363"/>
        <end position="599"/>
    </location>
</feature>
<dbReference type="Gene3D" id="6.10.340.10">
    <property type="match status" value="1"/>
</dbReference>
<evidence type="ECO:0000313" key="15">
    <source>
        <dbReference type="Proteomes" id="UP000297391"/>
    </source>
</evidence>
<dbReference type="PANTHER" id="PTHR32089">
    <property type="entry name" value="METHYL-ACCEPTING CHEMOTAXIS PROTEIN MCPB"/>
    <property type="match status" value="1"/>
</dbReference>
<feature type="domain" description="HAMP" evidence="13">
    <location>
        <begin position="306"/>
        <end position="358"/>
    </location>
</feature>
<comment type="subcellular location">
    <subcellularLocation>
        <location evidence="1">Cell membrane</location>
        <topology evidence="1">Multi-pass membrane protein</topology>
    </subcellularLocation>
</comment>
<protein>
    <submittedName>
        <fullName evidence="14">Methyl-accepting chemotaxis protein</fullName>
    </submittedName>
</protein>
<evidence type="ECO:0000256" key="6">
    <source>
        <dbReference type="ARBA" id="ARBA00022989"/>
    </source>
</evidence>
<dbReference type="Pfam" id="PF00015">
    <property type="entry name" value="MCPsignal"/>
    <property type="match status" value="1"/>
</dbReference>
<keyword evidence="6 11" id="KW-1133">Transmembrane helix</keyword>
<reference evidence="14 15" key="1">
    <citation type="journal article" date="2019" name="Syst. Appl. Microbiol.">
        <title>New species of pathogenic Pseudomonas isolated from citrus in Tunisia: Proposal of Pseudomonas kairouanensis sp. nov. and Pseudomonas nabeulensis sp. nov.</title>
        <authorList>
            <person name="Oueslati M."/>
            <person name="Mulet M."/>
            <person name="Gomila M."/>
            <person name="Berge O."/>
            <person name="Hajlaoui M.R."/>
            <person name="Lalucat J."/>
            <person name="Sadfi-Zouaoui N."/>
            <person name="Garcia-Valdes E."/>
        </authorList>
    </citation>
    <scope>NUCLEOTIDE SEQUENCE [LARGE SCALE GENOMIC DNA]</scope>
    <source>
        <strain evidence="14 15">KC12</strain>
    </source>
</reference>
<dbReference type="PRINTS" id="PR00260">
    <property type="entry name" value="CHEMTRNSDUCR"/>
</dbReference>
<keyword evidence="8 10" id="KW-0807">Transducer</keyword>
<keyword evidence="4" id="KW-0145">Chemotaxis</keyword>
<comment type="caution">
    <text evidence="14">The sequence shown here is derived from an EMBL/GenBank/DDBJ whole genome shotgun (WGS) entry which is preliminary data.</text>
</comment>
<dbReference type="InterPro" id="IPR004089">
    <property type="entry name" value="MCPsignal_dom"/>
</dbReference>
<comment type="similarity">
    <text evidence="9">Belongs to the methyl-accepting chemotaxis (MCP) protein family.</text>
</comment>
<dbReference type="CDD" id="cd11386">
    <property type="entry name" value="MCP_signal"/>
    <property type="match status" value="1"/>
</dbReference>
<keyword evidence="5 11" id="KW-0812">Transmembrane</keyword>
<evidence type="ECO:0000313" key="14">
    <source>
        <dbReference type="EMBL" id="TFY89802.1"/>
    </source>
</evidence>
<dbReference type="FunFam" id="1.10.287.950:FF:000001">
    <property type="entry name" value="Methyl-accepting chemotaxis sensory transducer"/>
    <property type="match status" value="1"/>
</dbReference>
<feature type="transmembrane region" description="Helical" evidence="11">
    <location>
        <begin position="284"/>
        <end position="305"/>
    </location>
</feature>
<dbReference type="GO" id="GO:0006935">
    <property type="term" value="P:chemotaxis"/>
    <property type="evidence" value="ECO:0007669"/>
    <property type="project" value="UniProtKB-KW"/>
</dbReference>
<keyword evidence="7 11" id="KW-0472">Membrane</keyword>
<evidence type="ECO:0000259" key="12">
    <source>
        <dbReference type="PROSITE" id="PS50111"/>
    </source>
</evidence>
<dbReference type="InterPro" id="IPR003660">
    <property type="entry name" value="HAMP_dom"/>
</dbReference>
<dbReference type="Proteomes" id="UP000297391">
    <property type="component" value="Unassembled WGS sequence"/>
</dbReference>
<evidence type="ECO:0000256" key="4">
    <source>
        <dbReference type="ARBA" id="ARBA00022500"/>
    </source>
</evidence>
<feature type="transmembrane region" description="Helical" evidence="11">
    <location>
        <begin position="20"/>
        <end position="40"/>
    </location>
</feature>
<dbReference type="AlphaFoldDB" id="A0A4Z0ASL6"/>
<dbReference type="Gene3D" id="1.10.287.950">
    <property type="entry name" value="Methyl-accepting chemotaxis protein"/>
    <property type="match status" value="1"/>
</dbReference>
<evidence type="ECO:0000256" key="7">
    <source>
        <dbReference type="ARBA" id="ARBA00023136"/>
    </source>
</evidence>
<evidence type="ECO:0000256" key="2">
    <source>
        <dbReference type="ARBA" id="ARBA00022475"/>
    </source>
</evidence>
<dbReference type="GO" id="GO:0007165">
    <property type="term" value="P:signal transduction"/>
    <property type="evidence" value="ECO:0007669"/>
    <property type="project" value="UniProtKB-KW"/>
</dbReference>
<dbReference type="InterPro" id="IPR032255">
    <property type="entry name" value="HBM"/>
</dbReference>
<dbReference type="GO" id="GO:0005886">
    <property type="term" value="C:plasma membrane"/>
    <property type="evidence" value="ECO:0007669"/>
    <property type="project" value="UniProtKB-SubCell"/>
</dbReference>
<dbReference type="PROSITE" id="PS50885">
    <property type="entry name" value="HAMP"/>
    <property type="match status" value="1"/>
</dbReference>
<evidence type="ECO:0000256" key="10">
    <source>
        <dbReference type="PROSITE-ProRule" id="PRU00284"/>
    </source>
</evidence>
<dbReference type="Pfam" id="PF16591">
    <property type="entry name" value="HBM"/>
    <property type="match status" value="1"/>
</dbReference>
<dbReference type="SMART" id="SM01358">
    <property type="entry name" value="HBM"/>
    <property type="match status" value="1"/>
</dbReference>
<keyword evidence="15" id="KW-1185">Reference proteome</keyword>
<dbReference type="PROSITE" id="PS50111">
    <property type="entry name" value="CHEMOTAXIS_TRANSDUC_2"/>
    <property type="match status" value="1"/>
</dbReference>
<dbReference type="SMART" id="SM00283">
    <property type="entry name" value="MA"/>
    <property type="match status" value="1"/>
</dbReference>
<dbReference type="EMBL" id="QUZU01000010">
    <property type="protein sequence ID" value="TFY89802.1"/>
    <property type="molecule type" value="Genomic_DNA"/>
</dbReference>
<keyword evidence="2" id="KW-1003">Cell membrane</keyword>
<evidence type="ECO:0000256" key="9">
    <source>
        <dbReference type="ARBA" id="ARBA00029447"/>
    </source>
</evidence>
<keyword evidence="3" id="KW-0488">Methylation</keyword>
<evidence type="ECO:0000256" key="5">
    <source>
        <dbReference type="ARBA" id="ARBA00022692"/>
    </source>
</evidence>
<evidence type="ECO:0000256" key="3">
    <source>
        <dbReference type="ARBA" id="ARBA00022481"/>
    </source>
</evidence>
<dbReference type="GO" id="GO:0004888">
    <property type="term" value="F:transmembrane signaling receptor activity"/>
    <property type="evidence" value="ECO:0007669"/>
    <property type="project" value="InterPro"/>
</dbReference>
<accession>A0A4Z0ASL6</accession>
<sequence>MFARLTRLLDNVSVRFKLALGFGQVLILSLAIAVTGWQALNAALFRSSNLTILGSLAVGAEAMRADRIVYRTLADTASLGKIGKHVETIDGQLAYLASHLRDPVDLQRVQDSIRLVAGFRSALAQLPPLIEQRENIRRPIKKLFLQASDTLSQLASELPDQDDHKALDAIEDLRHAMERADEGAQNPAWAAQSLQDYADAVDKTLAGLQSTQALVAQLPVDATLLNTDLSKFREQLVKLKDAQLNTETVQNLFERQLDELLDHSDLLSQGQAQKRADESSHTRTLLVSVTVCALLLGILAAWWIARQIAVPLREALAAANRIAKGDLSHDLQVERRDELGRLQQSIGQMTGNLRTLISGIGDSARQIASAATQLSTVTEQTRSGINRQKEETDQVATAMNEMLATAQEVAQHAEQASTAATEADRQADAGEKVVTRAVEQIGQLANEMALSSRAMAALQLETEQIGSVLDVIKSVSQQTNLLALNAAIEAARAGSAGEGFAVVADEVRSLAQRTQESAEEIEGLIQRLHNGTRQVAGSLDSSRNLTDNSVSLSRDAGDALAEIARTVSIIQEMNPQIAAAAEEQSAVAEEINRSVLKVRDVSEQTAAASEETAAASAQLTRLSADLQALVGKFRL</sequence>
<gene>
    <name evidence="14" type="ORF">DYL59_10720</name>
</gene>
<proteinExistence type="inferred from homology"/>
<evidence type="ECO:0000256" key="1">
    <source>
        <dbReference type="ARBA" id="ARBA00004651"/>
    </source>
</evidence>
<dbReference type="InterPro" id="IPR004090">
    <property type="entry name" value="Chemotax_Me-accpt_rcpt"/>
</dbReference>
<evidence type="ECO:0000259" key="13">
    <source>
        <dbReference type="PROSITE" id="PS50885"/>
    </source>
</evidence>
<dbReference type="SUPFAM" id="SSF58104">
    <property type="entry name" value="Methyl-accepting chemotaxis protein (MCP) signaling domain"/>
    <property type="match status" value="1"/>
</dbReference>
<dbReference type="OrthoDB" id="6434013at2"/>
<dbReference type="SMART" id="SM00304">
    <property type="entry name" value="HAMP"/>
    <property type="match status" value="2"/>
</dbReference>
<name>A0A4Z0ASL6_9PSED</name>